<comment type="caution">
    <text evidence="3">The sequence shown here is derived from an EMBL/GenBank/DDBJ whole genome shotgun (WGS) entry which is preliminary data.</text>
</comment>
<reference evidence="3 4" key="1">
    <citation type="submission" date="2013-03" db="EMBL/GenBank/DDBJ databases">
        <title>The Genome Sequence of Capronia epimyces CBS 606.96.</title>
        <authorList>
            <consortium name="The Broad Institute Genomics Platform"/>
            <person name="Cuomo C."/>
            <person name="de Hoog S."/>
            <person name="Gorbushina A."/>
            <person name="Walker B."/>
            <person name="Young S.K."/>
            <person name="Zeng Q."/>
            <person name="Gargeya S."/>
            <person name="Fitzgerald M."/>
            <person name="Haas B."/>
            <person name="Abouelleil A."/>
            <person name="Allen A.W."/>
            <person name="Alvarado L."/>
            <person name="Arachchi H.M."/>
            <person name="Berlin A.M."/>
            <person name="Chapman S.B."/>
            <person name="Gainer-Dewar J."/>
            <person name="Goldberg J."/>
            <person name="Griggs A."/>
            <person name="Gujja S."/>
            <person name="Hansen M."/>
            <person name="Howarth C."/>
            <person name="Imamovic A."/>
            <person name="Ireland A."/>
            <person name="Larimer J."/>
            <person name="McCowan C."/>
            <person name="Murphy C."/>
            <person name="Pearson M."/>
            <person name="Poon T.W."/>
            <person name="Priest M."/>
            <person name="Roberts A."/>
            <person name="Saif S."/>
            <person name="Shea T."/>
            <person name="Sisk P."/>
            <person name="Sykes S."/>
            <person name="Wortman J."/>
            <person name="Nusbaum C."/>
            <person name="Birren B."/>
        </authorList>
    </citation>
    <scope>NUCLEOTIDE SEQUENCE [LARGE SCALE GENOMIC DNA]</scope>
    <source>
        <strain evidence="3 4">CBS 606.96</strain>
    </source>
</reference>
<dbReference type="PANTHER" id="PTHR36102">
    <property type="entry name" value="CHROMOSOME 10, WHOLE GENOME SHOTGUN SEQUENCE"/>
    <property type="match status" value="1"/>
</dbReference>
<organism evidence="3 4">
    <name type="scientific">Capronia epimyces CBS 606.96</name>
    <dbReference type="NCBI Taxonomy" id="1182542"/>
    <lineage>
        <taxon>Eukaryota</taxon>
        <taxon>Fungi</taxon>
        <taxon>Dikarya</taxon>
        <taxon>Ascomycota</taxon>
        <taxon>Pezizomycotina</taxon>
        <taxon>Eurotiomycetes</taxon>
        <taxon>Chaetothyriomycetidae</taxon>
        <taxon>Chaetothyriales</taxon>
        <taxon>Herpotrichiellaceae</taxon>
        <taxon>Capronia</taxon>
    </lineage>
</organism>
<dbReference type="AlphaFoldDB" id="W9XRJ4"/>
<evidence type="ECO:0000256" key="1">
    <source>
        <dbReference type="SAM" id="MobiDB-lite"/>
    </source>
</evidence>
<protein>
    <recommendedName>
        <fullName evidence="2">Subtelomeric hrmA-associated cluster protein AFUB-079030/YDR124W-like helical bundle domain-containing protein</fullName>
    </recommendedName>
</protein>
<proteinExistence type="predicted"/>
<dbReference type="PANTHER" id="PTHR36102:SF1">
    <property type="entry name" value="YDR124W-LIKE HELICAL BUNDLE DOMAIN-CONTAINING PROTEIN"/>
    <property type="match status" value="1"/>
</dbReference>
<dbReference type="InterPro" id="IPR021264">
    <property type="entry name" value="AFUB_079030/YDR124W-like"/>
</dbReference>
<name>W9XRJ4_9EURO</name>
<dbReference type="RefSeq" id="XP_007736524.1">
    <property type="nucleotide sequence ID" value="XM_007738334.1"/>
</dbReference>
<dbReference type="Proteomes" id="UP000019478">
    <property type="component" value="Unassembled WGS sequence"/>
</dbReference>
<evidence type="ECO:0000313" key="4">
    <source>
        <dbReference type="Proteomes" id="UP000019478"/>
    </source>
</evidence>
<feature type="region of interest" description="Disordered" evidence="1">
    <location>
        <begin position="208"/>
        <end position="234"/>
    </location>
</feature>
<dbReference type="HOGENOM" id="CLU_431495_0_0_1"/>
<dbReference type="EMBL" id="AMGY01000007">
    <property type="protein sequence ID" value="EXJ79950.1"/>
    <property type="molecule type" value="Genomic_DNA"/>
</dbReference>
<dbReference type="STRING" id="1182542.W9XRJ4"/>
<dbReference type="Pfam" id="PF11001">
    <property type="entry name" value="AFUB_07903_YDR124W_hel"/>
    <property type="match status" value="1"/>
</dbReference>
<feature type="region of interest" description="Disordered" evidence="1">
    <location>
        <begin position="337"/>
        <end position="431"/>
    </location>
</feature>
<dbReference type="OrthoDB" id="5338458at2759"/>
<feature type="compositionally biased region" description="Basic residues" evidence="1">
    <location>
        <begin position="409"/>
        <end position="418"/>
    </location>
</feature>
<dbReference type="GeneID" id="19172324"/>
<feature type="compositionally biased region" description="Polar residues" evidence="1">
    <location>
        <begin position="370"/>
        <end position="384"/>
    </location>
</feature>
<keyword evidence="4" id="KW-1185">Reference proteome</keyword>
<evidence type="ECO:0000313" key="3">
    <source>
        <dbReference type="EMBL" id="EXJ79950.1"/>
    </source>
</evidence>
<gene>
    <name evidence="3" type="ORF">A1O3_08236</name>
</gene>
<accession>W9XRJ4</accession>
<dbReference type="InterPro" id="IPR047092">
    <property type="entry name" value="AFUB_07903/YDR124W-like_hel"/>
</dbReference>
<evidence type="ECO:0000259" key="2">
    <source>
        <dbReference type="Pfam" id="PF11001"/>
    </source>
</evidence>
<feature type="domain" description="Subtelomeric hrmA-associated cluster protein AFUB-079030/YDR124W-like helical bundle" evidence="2">
    <location>
        <begin position="171"/>
        <end position="311"/>
    </location>
</feature>
<feature type="region of interest" description="Disordered" evidence="1">
    <location>
        <begin position="130"/>
        <end position="155"/>
    </location>
</feature>
<sequence>MPSPQMLLDSRPVKPKNGSRLVLATEDTKEANQRYVVNEIKKLIGGCEDFIGLVAGEKGAPEILVSPNLKQHRYTILGDAHGNFAQYLGDRALMIGNCNASTRRAPKLQKQVPESDTQVVPSGSISYTFQRPPKRHRSKTINPRNSARPRTHANGQGVRLVCETPASQIRVDDREKLEQWFEQAFLTLQQVACRLVAKIWIKKIHPKKQSTHPYNGGMPRGEPADSNRTKPPYWPKHVIHREPDHIGREDRTSLLVHLIMGTPQPIITNPTDLQNQQTVNAGDLLECLEVKRDELREDRWEILEQITRARQMMEQYEAGEIDGDALVFLNDYSDGFRLTPHDSEDEVPGQDGHRQAVSSEGSHDEKSATGADQTPASSTQNSPVGQLHGDGTLQTNRHRGSMGGDSAKSRRIAGRRPRIAGNPGRMPAAMPPQHAQELQHDMAMSNLKGDYNMVNALGDPMLHDPRSLVNQPHGGPGMMVGMPQQQLSSNNYEGVLDHHGGGRDMTSCLPPQGLRHHGLGPQAWMGMMPNMGPEPLEQIFGVTPHIVSNPELGHPYYGQIQPDMSSGMPNGLPMMDPLHYQDFGESNQRSLPLRGVEAPQPSMVSHPDIKMDMMSNSFYRM</sequence>
<dbReference type="eggNOG" id="ENOG502S0ES">
    <property type="taxonomic scope" value="Eukaryota"/>
</dbReference>